<dbReference type="EMBL" id="JABXIY010000033">
    <property type="protein sequence ID" value="NVK97792.1"/>
    <property type="molecule type" value="Genomic_DNA"/>
</dbReference>
<dbReference type="RefSeq" id="WP_144084106.1">
    <property type="nucleotide sequence ID" value="NZ_JABXIY010000033.1"/>
</dbReference>
<evidence type="ECO:0000313" key="1">
    <source>
        <dbReference type="EMBL" id="NVK97792.1"/>
    </source>
</evidence>
<sequence length="243" mass="26848">MFAVVDLGRWVVDPQGNPVLDYGGLLYRVAPDGSETQPPAEDYYLCIRPEDLEGRQQLLDGLPVPLVDGLIDADLGGDRGGYYSARARKSVSAWVDLFSSAEQAFEAVELRNKAEFQRWQGASSPSRQALVQGENYSCFHDPANPTLEGHGSYTCLMTIEGMPRPDTFVSCGQWVGGCSASFSLRSGVWIHIQGDFLPHWDEASRARSIPEAVDFWSDLVRATARNFESALVSRRNDITLEAK</sequence>
<name>A0A850LJQ4_9RHOB</name>
<protein>
    <submittedName>
        <fullName evidence="1">Uncharacterized protein</fullName>
    </submittedName>
</protein>
<proteinExistence type="predicted"/>
<dbReference type="AlphaFoldDB" id="A0A850LJQ4"/>
<reference evidence="1 2" key="1">
    <citation type="journal article" date="2020" name="Proc. Natl. Acad. Sci. U.S.A.">
        <title>Ecological drivers of bacterial community assembly in synthetic phycospheres.</title>
        <authorList>
            <person name="Fu H."/>
            <person name="Uchimiya M."/>
            <person name="Gore J."/>
            <person name="Moran M.A."/>
        </authorList>
    </citation>
    <scope>NUCLEOTIDE SEQUENCE [LARGE SCALE GENOMIC DNA]</scope>
    <source>
        <strain evidence="1">HF-Din03</strain>
    </source>
</reference>
<dbReference type="Proteomes" id="UP000565723">
    <property type="component" value="Unassembled WGS sequence"/>
</dbReference>
<organism evidence="1 2">
    <name type="scientific">Ruegeria pomeroyi</name>
    <dbReference type="NCBI Taxonomy" id="89184"/>
    <lineage>
        <taxon>Bacteria</taxon>
        <taxon>Pseudomonadati</taxon>
        <taxon>Pseudomonadota</taxon>
        <taxon>Alphaproteobacteria</taxon>
        <taxon>Rhodobacterales</taxon>
        <taxon>Roseobacteraceae</taxon>
        <taxon>Ruegeria</taxon>
    </lineage>
</organism>
<gene>
    <name evidence="1" type="ORF">HW564_12745</name>
</gene>
<comment type="caution">
    <text evidence="1">The sequence shown here is derived from an EMBL/GenBank/DDBJ whole genome shotgun (WGS) entry which is preliminary data.</text>
</comment>
<evidence type="ECO:0000313" key="2">
    <source>
        <dbReference type="Proteomes" id="UP000565723"/>
    </source>
</evidence>
<accession>A0A850LJQ4</accession>